<feature type="transmembrane region" description="Helical" evidence="1">
    <location>
        <begin position="44"/>
        <end position="69"/>
    </location>
</feature>
<keyword evidence="1" id="KW-0472">Membrane</keyword>
<feature type="transmembrane region" description="Helical" evidence="1">
    <location>
        <begin position="225"/>
        <end position="243"/>
    </location>
</feature>
<dbReference type="EMBL" id="JAINVV010000011">
    <property type="protein sequence ID" value="MBY8824982.1"/>
    <property type="molecule type" value="Genomic_DNA"/>
</dbReference>
<feature type="transmembrane region" description="Helical" evidence="1">
    <location>
        <begin position="12"/>
        <end position="32"/>
    </location>
</feature>
<dbReference type="RefSeq" id="WP_222992091.1">
    <property type="nucleotide sequence ID" value="NZ_JAINVV010000011.1"/>
</dbReference>
<keyword evidence="1" id="KW-1133">Transmembrane helix</keyword>
<protein>
    <recommendedName>
        <fullName evidence="4">DUF3137 domain-containing protein</fullName>
    </recommendedName>
</protein>
<evidence type="ECO:0000313" key="3">
    <source>
        <dbReference type="Proteomes" id="UP000706039"/>
    </source>
</evidence>
<evidence type="ECO:0000313" key="2">
    <source>
        <dbReference type="EMBL" id="MBY8824982.1"/>
    </source>
</evidence>
<accession>A0ABS7PUE0</accession>
<keyword evidence="1" id="KW-0812">Transmembrane</keyword>
<sequence length="285" mass="31136">MRNGGVRHPERNTIICGVIALGGIVAVAFGAYEMQTLGHETGRSAASISLGLLAAILGTALFANFLWAVRIVRAMRSGRTAIARWTVPADQVERYREIDARFAEREAENDYRLPRAIPADGLEVIFSEDGVLIGDCYFGLATTGMTRFQRVASIASDPPMIEFGTAMTVARNPGRFSLQTVRGTLRVPVSREAAQQADRVVRQYLDVIERRVIVKPHFWTVRIRGGLIVLVVCALLALTGFALADRNQELGNIPLFLAVAGTIFAIGGAIMALLAWALRRRQMEG</sequence>
<proteinExistence type="predicted"/>
<comment type="caution">
    <text evidence="2">The sequence shown here is derived from an EMBL/GenBank/DDBJ whole genome shotgun (WGS) entry which is preliminary data.</text>
</comment>
<reference evidence="2 3" key="1">
    <citation type="submission" date="2021-08" db="EMBL/GenBank/DDBJ databases">
        <authorList>
            <person name="Tuo L."/>
        </authorList>
    </citation>
    <scope>NUCLEOTIDE SEQUENCE [LARGE SCALE GENOMIC DNA]</scope>
    <source>
        <strain evidence="2 3">JCM 31229</strain>
    </source>
</reference>
<name>A0ABS7PUE0_9SPHN</name>
<gene>
    <name evidence="2" type="ORF">K7G82_21950</name>
</gene>
<feature type="transmembrane region" description="Helical" evidence="1">
    <location>
        <begin position="255"/>
        <end position="278"/>
    </location>
</feature>
<keyword evidence="3" id="KW-1185">Reference proteome</keyword>
<evidence type="ECO:0000256" key="1">
    <source>
        <dbReference type="SAM" id="Phobius"/>
    </source>
</evidence>
<evidence type="ECO:0008006" key="4">
    <source>
        <dbReference type="Google" id="ProtNLM"/>
    </source>
</evidence>
<dbReference type="Proteomes" id="UP000706039">
    <property type="component" value="Unassembled WGS sequence"/>
</dbReference>
<organism evidence="2 3">
    <name type="scientific">Sphingomonas colocasiae</name>
    <dbReference type="NCBI Taxonomy" id="1848973"/>
    <lineage>
        <taxon>Bacteria</taxon>
        <taxon>Pseudomonadati</taxon>
        <taxon>Pseudomonadota</taxon>
        <taxon>Alphaproteobacteria</taxon>
        <taxon>Sphingomonadales</taxon>
        <taxon>Sphingomonadaceae</taxon>
        <taxon>Sphingomonas</taxon>
    </lineage>
</organism>